<dbReference type="GeneID" id="101675770"/>
<keyword evidence="4" id="KW-0433">Leucine-rich repeat</keyword>
<dbReference type="Proteomes" id="UP000000715">
    <property type="component" value="Unplaced"/>
</dbReference>
<evidence type="ECO:0000256" key="6">
    <source>
        <dbReference type="ARBA" id="ARBA00022737"/>
    </source>
</evidence>
<keyword evidence="5" id="KW-0808">Transferase</keyword>
<feature type="compositionally biased region" description="Basic and acidic residues" evidence="18">
    <location>
        <begin position="1245"/>
        <end position="1274"/>
    </location>
</feature>
<keyword evidence="9" id="KW-0221">Differentiation</keyword>
<feature type="region of interest" description="Disordered" evidence="18">
    <location>
        <begin position="612"/>
        <end position="636"/>
    </location>
</feature>
<dbReference type="Pfam" id="PF00625">
    <property type="entry name" value="Guanylate_kin"/>
    <property type="match status" value="1"/>
</dbReference>
<dbReference type="GO" id="GO:0005524">
    <property type="term" value="F:ATP binding"/>
    <property type="evidence" value="ECO:0007669"/>
    <property type="project" value="UniProtKB-KW"/>
</dbReference>
<evidence type="ECO:0000256" key="18">
    <source>
        <dbReference type="SAM" id="MobiDB-lite"/>
    </source>
</evidence>
<evidence type="ECO:0000256" key="7">
    <source>
        <dbReference type="ARBA" id="ARBA00022741"/>
    </source>
</evidence>
<dbReference type="SMART" id="SM00365">
    <property type="entry name" value="LRR_SD22"/>
    <property type="match status" value="7"/>
</dbReference>
<feature type="region of interest" description="Disordered" evidence="18">
    <location>
        <begin position="673"/>
        <end position="1360"/>
    </location>
</feature>
<reference evidence="21" key="1">
    <citation type="submission" date="2025-08" db="UniProtKB">
        <authorList>
            <consortium name="RefSeq"/>
        </authorList>
    </citation>
    <scope>IDENTIFICATION</scope>
    <source>
        <tissue evidence="21">Brain</tissue>
    </source>
</reference>
<evidence type="ECO:0000256" key="12">
    <source>
        <dbReference type="ARBA" id="ARBA00023212"/>
    </source>
</evidence>
<dbReference type="PROSITE" id="PS51450">
    <property type="entry name" value="LRR"/>
    <property type="match status" value="6"/>
</dbReference>
<dbReference type="InterPro" id="IPR032675">
    <property type="entry name" value="LRR_dom_sf"/>
</dbReference>
<feature type="compositionally biased region" description="Pro residues" evidence="18">
    <location>
        <begin position="698"/>
        <end position="707"/>
    </location>
</feature>
<feature type="compositionally biased region" description="Polar residues" evidence="18">
    <location>
        <begin position="1111"/>
        <end position="1121"/>
    </location>
</feature>
<evidence type="ECO:0000256" key="14">
    <source>
        <dbReference type="ARBA" id="ARBA00023329"/>
    </source>
</evidence>
<evidence type="ECO:0000256" key="2">
    <source>
        <dbReference type="ARBA" id="ARBA00004218"/>
    </source>
</evidence>
<evidence type="ECO:0000313" key="20">
    <source>
        <dbReference type="Proteomes" id="UP000000715"/>
    </source>
</evidence>
<feature type="compositionally biased region" description="Polar residues" evidence="18">
    <location>
        <begin position="1279"/>
        <end position="1302"/>
    </location>
</feature>
<feature type="region of interest" description="Disordered" evidence="18">
    <location>
        <begin position="69"/>
        <end position="102"/>
    </location>
</feature>
<evidence type="ECO:0000256" key="1">
    <source>
        <dbReference type="ARBA" id="ARBA00004120"/>
    </source>
</evidence>
<dbReference type="GO" id="GO:0004385">
    <property type="term" value="F:GMP kinase activity"/>
    <property type="evidence" value="ECO:0007669"/>
    <property type="project" value="TreeGrafter"/>
</dbReference>
<evidence type="ECO:0000256" key="9">
    <source>
        <dbReference type="ARBA" id="ARBA00022782"/>
    </source>
</evidence>
<dbReference type="SMART" id="SM00072">
    <property type="entry name" value="GuKc"/>
    <property type="match status" value="1"/>
</dbReference>
<keyword evidence="3" id="KW-0963">Cytoplasm</keyword>
<dbReference type="InterPro" id="IPR027417">
    <property type="entry name" value="P-loop_NTPase"/>
</dbReference>
<feature type="region of interest" description="Disordered" evidence="18">
    <location>
        <begin position="1"/>
        <end position="44"/>
    </location>
</feature>
<feature type="compositionally biased region" description="Polar residues" evidence="18">
    <location>
        <begin position="720"/>
        <end position="740"/>
    </location>
</feature>
<dbReference type="Gene3D" id="3.80.10.10">
    <property type="entry name" value="Ribonuclease Inhibitor"/>
    <property type="match status" value="2"/>
</dbReference>
<keyword evidence="6" id="KW-0677">Repeat</keyword>
<dbReference type="Gene3D" id="3.40.50.300">
    <property type="entry name" value="P-loop containing nucleotide triphosphate hydrolases"/>
    <property type="match status" value="1"/>
</dbReference>
<feature type="compositionally biased region" description="Basic and acidic residues" evidence="18">
    <location>
        <begin position="1147"/>
        <end position="1175"/>
    </location>
</feature>
<dbReference type="SUPFAM" id="SSF52058">
    <property type="entry name" value="L domain-like"/>
    <property type="match status" value="1"/>
</dbReference>
<dbReference type="GO" id="GO:0030154">
    <property type="term" value="P:cell differentiation"/>
    <property type="evidence" value="ECO:0007669"/>
    <property type="project" value="UniProtKB-KW"/>
</dbReference>
<keyword evidence="20" id="KW-1185">Reference proteome</keyword>
<protein>
    <recommendedName>
        <fullName evidence="17">Leucine-rich repeat and guanylate kinase domain-containing protein</fullName>
    </recommendedName>
</protein>
<comment type="subunit">
    <text evidence="16">Interacts (via guanylate kinase-like domain) with RIMBP3 (via coiled-coil region). Interacts (via guanylate kinase-like domain) with HOOK2. Interacts (via LRRCT domain) with KLC3. Interacts with HOOK1 and HOOK3.</text>
</comment>
<sequence length="1360" mass="150324">MAAAGSGPQWPLSSPLQSRSPTGAQWILPHSEKERQSRWSSFPMGQRSKCTFHKASSYLLQQLIHRSQESDADGEEYEGEGEAEGEGEGESEESSESEMQDLEEKFDGVLREEVVANALHQLGRSGSGTEQVYLNLALTGCDLIDISILCEYVHLQKLDLSVNKIEDLSCVSCMPYLLELNASHNKLTTFFNFKPPKNLKKVDFSYNQISEMRDLSEYQTLTKLILDNNEIEEISGLELCSSLTHLSLARNKITSINGLGMLPIKILCLSSNRIEKLTGLEDLKALQIMDLSHNQISSLQGLENHDFLEVINLEDNKIAELGEIEYIENLPLLRVLNFLRNPIQEKSEYWFFVIFMLLRLTELDQKKIKVEEKVAAVNIYDPPPEVVAAQDHLTHVVNSVMQPQRIFDSTLPRLDAPYPMLVLAGPEACGKRELAHRLCRQFSTYFRYGACHTTRPPYFGEGDRVDYHFISQEVFDEMLNMGKFILTFNYGNHSYGLNRDTIEGIARDGLASCIHMEIEGVRSLKFSYFEPRYILVVPMDKEKYEGYLRRKGLFSRVEIEFAVSRVDLYIKTNQKFPGYFDAIINADDLEVAYQKLSHLIREYLGLSEETSKNLAPSAAGAPSSKKTPSGVPAHLVPSPRRLAKLQADGQITEHLSGIQTHAQVPEHQNLAPSQNQELTQEGAAHQEEHSPSSHVSAQPPPQPPPQPSSSAPGISQQAQDLSPNQKEGDVQQSDLSSKIITTELPENEFQTSEAKADKIGQSFIVPSQEASQHPDPAPARSPQPDQDEESGEAKVTSTGLPPSEAPPGSGPTSLSPQRTQDEETRSADLPPNSAHYEPPRDPSHPNAAKIPGPSPEQPLEEEIPKAELVRVSTPYPELPQPQDSAAIKQTQDKNDPMTLLPRSRLAPTRLPQPQVLAPLQSRRPTPKLLSPSREEALGTASDPTVTSPPRPPLAQEGDPSKLPPISPPHSKPPQNPSSYPDHSPQQVQEEKVGEVKLPLISPPIQEHMPQPAPDLPQEEEAQVVRLPQIPTPFSEQRLPQNTGPHHDSRPAKGRQAPKAGHASNKISDVQAVPQNQEPVQQIGTRKKKLPVQRETTKGTGHLKKAPRGHQTALQPESQSKMTPPKVPNHPNPSPPQSPQGNQRRRVHAPEIPEPTHAEPLAKDPQLPEEKREKEHSSRKKAGASLSTDDLVQKGTVSKKGPSSKRRNSGGLSQEAKAALSGGPPTQEGQPLPRRPLQSETSSAESRPDDSASRLHPRRKEEAHKRGRFPKREAVLDSPAQASTQQLVQGTQAQKGTSQTKESSVQRDGAPGQQARDKHSRKHGGASKDRSSATPQSPVSAEERDSWEGRLRARGSQSTKV</sequence>
<feature type="compositionally biased region" description="Basic and acidic residues" evidence="18">
    <location>
        <begin position="1340"/>
        <end position="1350"/>
    </location>
</feature>
<feature type="compositionally biased region" description="Low complexity" evidence="18">
    <location>
        <begin position="708"/>
        <end position="719"/>
    </location>
</feature>
<feature type="domain" description="Guanylate kinase-like" evidence="19">
    <location>
        <begin position="418"/>
        <end position="601"/>
    </location>
</feature>
<comment type="function">
    <text evidence="15">Involved in multiple aspects of sperm assembly including acrosome attachment, shaping of the sperm head and in the early aspects of axoneme development. Not essential for primary cilium biogenesis.</text>
</comment>
<feature type="compositionally biased region" description="Pro residues" evidence="18">
    <location>
        <begin position="1124"/>
        <end position="1137"/>
    </location>
</feature>
<evidence type="ECO:0000256" key="10">
    <source>
        <dbReference type="ARBA" id="ARBA00022840"/>
    </source>
</evidence>
<dbReference type="GO" id="GO:0001669">
    <property type="term" value="C:acrosomal vesicle"/>
    <property type="evidence" value="ECO:0007669"/>
    <property type="project" value="UniProtKB-SubCell"/>
</dbReference>
<evidence type="ECO:0000256" key="16">
    <source>
        <dbReference type="ARBA" id="ARBA00062266"/>
    </source>
</evidence>
<dbReference type="CDD" id="cd00071">
    <property type="entry name" value="GMPK"/>
    <property type="match status" value="1"/>
</dbReference>
<evidence type="ECO:0000256" key="15">
    <source>
        <dbReference type="ARBA" id="ARBA00054148"/>
    </source>
</evidence>
<evidence type="ECO:0000256" key="13">
    <source>
        <dbReference type="ARBA" id="ARBA00023273"/>
    </source>
</evidence>
<evidence type="ECO:0000256" key="8">
    <source>
        <dbReference type="ARBA" id="ARBA00022777"/>
    </source>
</evidence>
<dbReference type="OrthoDB" id="6334211at2759"/>
<feature type="compositionally biased region" description="Acidic residues" evidence="18">
    <location>
        <begin position="70"/>
        <end position="101"/>
    </location>
</feature>
<dbReference type="GO" id="GO:0007283">
    <property type="term" value="P:spermatogenesis"/>
    <property type="evidence" value="ECO:0007669"/>
    <property type="project" value="UniProtKB-KW"/>
</dbReference>
<dbReference type="InterPro" id="IPR008145">
    <property type="entry name" value="GK/Ca_channel_bsu"/>
</dbReference>
<dbReference type="FunFam" id="3.80.10.10:FF:000191">
    <property type="entry name" value="Leucine rich repeats and guanylate kinase domain containing"/>
    <property type="match status" value="1"/>
</dbReference>
<feature type="compositionally biased region" description="Low complexity" evidence="18">
    <location>
        <begin position="615"/>
        <end position="629"/>
    </location>
</feature>
<feature type="compositionally biased region" description="Pro residues" evidence="18">
    <location>
        <begin position="961"/>
        <end position="975"/>
    </location>
</feature>
<keyword evidence="7" id="KW-0547">Nucleotide-binding</keyword>
<keyword evidence="10" id="KW-0067">ATP-binding</keyword>
<evidence type="ECO:0000313" key="21">
    <source>
        <dbReference type="RefSeq" id="XP_012905777.2"/>
    </source>
</evidence>
<feature type="compositionally biased region" description="Polar residues" evidence="18">
    <location>
        <begin position="1031"/>
        <end position="1043"/>
    </location>
</feature>
<dbReference type="InterPro" id="IPR008144">
    <property type="entry name" value="Guanylate_kin-like_dom"/>
</dbReference>
<feature type="compositionally biased region" description="Polar residues" evidence="18">
    <location>
        <begin position="1064"/>
        <end position="1083"/>
    </location>
</feature>
<dbReference type="InterPro" id="IPR001611">
    <property type="entry name" value="Leu-rich_rpt"/>
</dbReference>
<accession>A0A8U0NN33</accession>
<keyword evidence="8 21" id="KW-0418">Kinase</keyword>
<dbReference type="FunFam" id="3.40.50.300:FF:000828">
    <property type="entry name" value="leucine-rich repeat and guanylate kinase domain-containing protein-like"/>
    <property type="match status" value="1"/>
</dbReference>
<name>A0A8U0NN33_MUSPF</name>
<keyword evidence="11" id="KW-0744">Spermatogenesis</keyword>
<evidence type="ECO:0000256" key="11">
    <source>
        <dbReference type="ARBA" id="ARBA00022871"/>
    </source>
</evidence>
<keyword evidence="13" id="KW-0966">Cell projection</keyword>
<dbReference type="PANTHER" id="PTHR23117:SF18">
    <property type="entry name" value="LEUCINE-RICH REPEAT AND GUANYLATE KINASE DOMAIN-CONTAINING PROTEIN"/>
    <property type="match status" value="1"/>
</dbReference>
<dbReference type="PROSITE" id="PS50052">
    <property type="entry name" value="GUANYLATE_KINASE_2"/>
    <property type="match status" value="1"/>
</dbReference>
<keyword evidence="14" id="KW-0968">Cytoplasmic vesicle</keyword>
<evidence type="ECO:0000256" key="17">
    <source>
        <dbReference type="ARBA" id="ARBA00071205"/>
    </source>
</evidence>
<gene>
    <name evidence="21" type="primary">LRGUK</name>
</gene>
<organism evidence="20 21">
    <name type="scientific">Mustela putorius furo</name>
    <name type="common">European domestic ferret</name>
    <name type="synonym">Mustela furo</name>
    <dbReference type="NCBI Taxonomy" id="9669"/>
    <lineage>
        <taxon>Eukaryota</taxon>
        <taxon>Metazoa</taxon>
        <taxon>Chordata</taxon>
        <taxon>Craniata</taxon>
        <taxon>Vertebrata</taxon>
        <taxon>Euteleostomi</taxon>
        <taxon>Mammalia</taxon>
        <taxon>Eutheria</taxon>
        <taxon>Laurasiatheria</taxon>
        <taxon>Carnivora</taxon>
        <taxon>Caniformia</taxon>
        <taxon>Musteloidea</taxon>
        <taxon>Mustelidae</taxon>
        <taxon>Mustelinae</taxon>
        <taxon>Mustela</taxon>
    </lineage>
</organism>
<evidence type="ECO:0000256" key="4">
    <source>
        <dbReference type="ARBA" id="ARBA00022614"/>
    </source>
</evidence>
<evidence type="ECO:0000256" key="5">
    <source>
        <dbReference type="ARBA" id="ARBA00022679"/>
    </source>
</evidence>
<dbReference type="FunFam" id="3.80.10.10:FF:000238">
    <property type="entry name" value="Leucine rich repeats and guanylate kinase domain containing"/>
    <property type="match status" value="1"/>
</dbReference>
<dbReference type="RefSeq" id="XP_012905777.2">
    <property type="nucleotide sequence ID" value="XM_013050323.2"/>
</dbReference>
<feature type="compositionally biased region" description="Polar residues" evidence="18">
    <location>
        <begin position="11"/>
        <end position="23"/>
    </location>
</feature>
<proteinExistence type="predicted"/>
<dbReference type="Pfam" id="PF14580">
    <property type="entry name" value="LRR_9"/>
    <property type="match status" value="1"/>
</dbReference>
<dbReference type="CTD" id="136332"/>
<dbReference type="PANTHER" id="PTHR23117">
    <property type="entry name" value="GUANYLATE KINASE-RELATED"/>
    <property type="match status" value="1"/>
</dbReference>
<keyword evidence="12" id="KW-0206">Cytoskeleton</keyword>
<dbReference type="GO" id="GO:0005829">
    <property type="term" value="C:cytosol"/>
    <property type="evidence" value="ECO:0007669"/>
    <property type="project" value="TreeGrafter"/>
</dbReference>
<dbReference type="SUPFAM" id="SSF52540">
    <property type="entry name" value="P-loop containing nucleoside triphosphate hydrolases"/>
    <property type="match status" value="1"/>
</dbReference>
<comment type="subcellular location">
    <subcellularLocation>
        <location evidence="1">Cytoplasm</location>
        <location evidence="1">Cytoskeleton</location>
        <location evidence="1">Cilium basal body</location>
    </subcellularLocation>
    <subcellularLocation>
        <location evidence="2">Cytoplasmic vesicle</location>
        <location evidence="2">Secretory vesicle</location>
        <location evidence="2">Acrosome</location>
    </subcellularLocation>
</comment>
<evidence type="ECO:0000256" key="3">
    <source>
        <dbReference type="ARBA" id="ARBA00022490"/>
    </source>
</evidence>
<evidence type="ECO:0000259" key="19">
    <source>
        <dbReference type="PROSITE" id="PS50052"/>
    </source>
</evidence>